<protein>
    <submittedName>
        <fullName evidence="2">Uncharacterized protein</fullName>
    </submittedName>
</protein>
<name>A0ABR1JYX9_9AGAR</name>
<evidence type="ECO:0000256" key="1">
    <source>
        <dbReference type="SAM" id="MobiDB-lite"/>
    </source>
</evidence>
<accession>A0ABR1JYX9</accession>
<evidence type="ECO:0000313" key="2">
    <source>
        <dbReference type="EMBL" id="KAK7467571.1"/>
    </source>
</evidence>
<proteinExistence type="predicted"/>
<keyword evidence="3" id="KW-1185">Reference proteome</keyword>
<sequence>MLFVRLKTSLRELLQLHPVLIRHTKPRRVCHGGDPNRKGGRHSDFAFAHAKFWAKNEEIVGIWRTAKKRLRKERFIKQARFTSSFYDLALLEAENKAMIEQDLKAQGQNRSNSSHRPRSFRCSADRSSITGKERYQLFPTGSRRPVCCVCRPACVKPGHKLDEHRDSNGKPRWARFVKGNLQNLRTGATICISWNLHGFRQDNRDGRGCKCTDKSALSAGDPTTTLCSGPVTIQPIRTNSCRCSRGGMRSGSGTPPHSQNRFLAQTSLNIYSTDLYRLM</sequence>
<dbReference type="EMBL" id="JBANRG010000004">
    <property type="protein sequence ID" value="KAK7467571.1"/>
    <property type="molecule type" value="Genomic_DNA"/>
</dbReference>
<organism evidence="2 3">
    <name type="scientific">Marasmiellus scandens</name>
    <dbReference type="NCBI Taxonomy" id="2682957"/>
    <lineage>
        <taxon>Eukaryota</taxon>
        <taxon>Fungi</taxon>
        <taxon>Dikarya</taxon>
        <taxon>Basidiomycota</taxon>
        <taxon>Agaricomycotina</taxon>
        <taxon>Agaricomycetes</taxon>
        <taxon>Agaricomycetidae</taxon>
        <taxon>Agaricales</taxon>
        <taxon>Marasmiineae</taxon>
        <taxon>Omphalotaceae</taxon>
        <taxon>Marasmiellus</taxon>
    </lineage>
</organism>
<evidence type="ECO:0000313" key="3">
    <source>
        <dbReference type="Proteomes" id="UP001498398"/>
    </source>
</evidence>
<comment type="caution">
    <text evidence="2">The sequence shown here is derived from an EMBL/GenBank/DDBJ whole genome shotgun (WGS) entry which is preliminary data.</text>
</comment>
<reference evidence="2 3" key="1">
    <citation type="submission" date="2024-01" db="EMBL/GenBank/DDBJ databases">
        <title>A draft genome for the cacao thread blight pathogen Marasmiellus scandens.</title>
        <authorList>
            <person name="Baruah I.K."/>
            <person name="Leung J."/>
            <person name="Bukari Y."/>
            <person name="Amoako-Attah I."/>
            <person name="Meinhardt L.W."/>
            <person name="Bailey B.A."/>
            <person name="Cohen S.P."/>
        </authorList>
    </citation>
    <scope>NUCLEOTIDE SEQUENCE [LARGE SCALE GENOMIC DNA]</scope>
    <source>
        <strain evidence="2 3">GH-19</strain>
    </source>
</reference>
<gene>
    <name evidence="2" type="ORF">VKT23_004624</name>
</gene>
<dbReference type="Proteomes" id="UP001498398">
    <property type="component" value="Unassembled WGS sequence"/>
</dbReference>
<feature type="region of interest" description="Disordered" evidence="1">
    <location>
        <begin position="105"/>
        <end position="125"/>
    </location>
</feature>